<dbReference type="GO" id="GO:0004842">
    <property type="term" value="F:ubiquitin-protein transferase activity"/>
    <property type="evidence" value="ECO:0007669"/>
    <property type="project" value="InterPro"/>
</dbReference>
<dbReference type="Pfam" id="PF14570">
    <property type="entry name" value="zf-RING_4"/>
    <property type="match status" value="1"/>
</dbReference>
<name>A0AA38LXK3_9TREE</name>
<dbReference type="Gene3D" id="3.30.70.330">
    <property type="match status" value="1"/>
</dbReference>
<evidence type="ECO:0000313" key="4">
    <source>
        <dbReference type="EMBL" id="KAI9638069.1"/>
    </source>
</evidence>
<dbReference type="InterPro" id="IPR039515">
    <property type="entry name" value="NOT4_mRING-HC-C4C4"/>
</dbReference>
<dbReference type="CDD" id="cd16618">
    <property type="entry name" value="mRING-HC-C4C4_CNOT4"/>
    <property type="match status" value="1"/>
</dbReference>
<dbReference type="PANTHER" id="PTHR12603:SF0">
    <property type="entry name" value="CCR4-NOT TRANSCRIPTION COMPLEX SUBUNIT 4"/>
    <property type="match status" value="1"/>
</dbReference>
<accession>A0AA38LXK3</accession>
<dbReference type="GO" id="GO:0016567">
    <property type="term" value="P:protein ubiquitination"/>
    <property type="evidence" value="ECO:0007669"/>
    <property type="project" value="TreeGrafter"/>
</dbReference>
<dbReference type="EMBL" id="JAKWFO010000003">
    <property type="protein sequence ID" value="KAI9638069.1"/>
    <property type="molecule type" value="Genomic_DNA"/>
</dbReference>
<dbReference type="PANTHER" id="PTHR12603">
    <property type="entry name" value="CCR4-NOT TRANSCRIPTION COMPLEX RELATED"/>
    <property type="match status" value="1"/>
</dbReference>
<dbReference type="InterPro" id="IPR013083">
    <property type="entry name" value="Znf_RING/FYVE/PHD"/>
</dbReference>
<feature type="compositionally biased region" description="Low complexity" evidence="2">
    <location>
        <begin position="743"/>
        <end position="756"/>
    </location>
</feature>
<keyword evidence="1" id="KW-0479">Metal-binding</keyword>
<dbReference type="AlphaFoldDB" id="A0AA38LXK3"/>
<feature type="compositionally biased region" description="Low complexity" evidence="2">
    <location>
        <begin position="518"/>
        <end position="535"/>
    </location>
</feature>
<dbReference type="InterPro" id="IPR003954">
    <property type="entry name" value="RRM_euk-type"/>
</dbReference>
<evidence type="ECO:0000313" key="5">
    <source>
        <dbReference type="Proteomes" id="UP001164286"/>
    </source>
</evidence>
<feature type="region of interest" description="Disordered" evidence="2">
    <location>
        <begin position="404"/>
        <end position="555"/>
    </location>
</feature>
<dbReference type="GO" id="GO:0008270">
    <property type="term" value="F:zinc ion binding"/>
    <property type="evidence" value="ECO:0007669"/>
    <property type="project" value="UniProtKB-KW"/>
</dbReference>
<feature type="region of interest" description="Disordered" evidence="2">
    <location>
        <begin position="310"/>
        <end position="375"/>
    </location>
</feature>
<dbReference type="InterPro" id="IPR001841">
    <property type="entry name" value="Znf_RING"/>
</dbReference>
<dbReference type="RefSeq" id="XP_052947846.1">
    <property type="nucleotide sequence ID" value="XM_053091995.1"/>
</dbReference>
<sequence>MPTISLHPLPANPTTGQQPSASFSARSAGSSMSVPLASAAGGGGVNREVLKGLQDVAWSDDEDDPDCLVCAEPLDLSDLNFKPCQCGIQICQFCYNRLLTTDGRCPGCRRVYDTKAVVFQPVDWEEVKRAKEKKTRRAKTIKQLDQIGRRHLMGVRIVMKNTVYVVGMKLPAVGDDAIPILRTNEYFGQYGKISRIYLRDRTATSSTSVHTLDSPNPLTSTGIYIVYVRREDAARAISALDGFASPGGPAGASLKANHGTTRYCDAFLRGSKCDTSGCTGLHEWGGEGDCFTKDDYEIALTRPAEYDARQKQATMTVPPLTQKSAWPKPSAGADEAVGSALPGSASWGKPIGTGRTPVRPPPAPAPAATRSKSNLIPLTKNPLAFPLPTPSAIPIPAVKREKKVIASAMSRGRSTDSVQSGAGSSAQTSPKKKPLTLSTSTLIPKVDTPTPTPAAASASSSMPPPPPGLPIPARAKHSRPASIDTATTESEAVTAPLVESEPEPELDAVESVPTGDTSSEAGPSSSSPAPQTPARSHADSNPLPPPLTSDPIFLHSPYEEPQMYTFPTSDPDFSFVLNVDPEDLRRMEGEYRPSPYSKLLVGLAEMGVLASDLASAGLSHALGRKSKGGQDGGGGWKGMFQPFDAPSLEEFADMAAMDEREEEEVEEQVDEVEEEEAEAPRTTSRFEFARPVSRATSFSLSRGQSPFNLRANTQIRHDVGEGSSGSVASGSGGSRLIWPPHMQHQQQSAQLAEQVANAGTGHYHDSPSTERSWPLAAHAGMDLSRPPSHRPFEEENQAPQQQQQQHPSHHSPLVHSFNSHPLPPPQSGPFPIGLTLQQQQSYTHGPLPSASGQGGQGQTQAQRQYDARSLQAFHQQAAMRGGNAQAQQVGQGGGYRRF</sequence>
<dbReference type="PROSITE" id="PS50089">
    <property type="entry name" value="ZF_RING_2"/>
    <property type="match status" value="1"/>
</dbReference>
<dbReference type="GeneID" id="77731200"/>
<keyword evidence="1" id="KW-0862">Zinc</keyword>
<dbReference type="Proteomes" id="UP001164286">
    <property type="component" value="Unassembled WGS sequence"/>
</dbReference>
<dbReference type="Gene3D" id="3.30.40.10">
    <property type="entry name" value="Zinc/RING finger domain, C3HC4 (zinc finger)"/>
    <property type="match status" value="1"/>
</dbReference>
<feature type="region of interest" description="Disordered" evidence="2">
    <location>
        <begin position="717"/>
        <end position="898"/>
    </location>
</feature>
<keyword evidence="1" id="KW-0863">Zinc-finger</keyword>
<feature type="compositionally biased region" description="Acidic residues" evidence="2">
    <location>
        <begin position="659"/>
        <end position="677"/>
    </location>
</feature>
<gene>
    <name evidence="4" type="ORF">MKK02DRAFT_42455</name>
</gene>
<feature type="domain" description="RING-type" evidence="3">
    <location>
        <begin position="67"/>
        <end position="109"/>
    </location>
</feature>
<protein>
    <submittedName>
        <fullName evidence="4">Transcriptional repressor</fullName>
    </submittedName>
</protein>
<reference evidence="4" key="1">
    <citation type="journal article" date="2022" name="G3 (Bethesda)">
        <title>High quality genome of the basidiomycete yeast Dioszegia hungarica PDD-24b-2 isolated from cloud water.</title>
        <authorList>
            <person name="Jarrige D."/>
            <person name="Haridas S."/>
            <person name="Bleykasten-Grosshans C."/>
            <person name="Joly M."/>
            <person name="Nadalig T."/>
            <person name="Sancelme M."/>
            <person name="Vuilleumier S."/>
            <person name="Grigoriev I.V."/>
            <person name="Amato P."/>
            <person name="Bringel F."/>
        </authorList>
    </citation>
    <scope>NUCLEOTIDE SEQUENCE</scope>
    <source>
        <strain evidence="4">PDD-24b-2</strain>
    </source>
</reference>
<dbReference type="SUPFAM" id="SSF57850">
    <property type="entry name" value="RING/U-box"/>
    <property type="match status" value="1"/>
</dbReference>
<keyword evidence="5" id="KW-1185">Reference proteome</keyword>
<evidence type="ECO:0000256" key="2">
    <source>
        <dbReference type="SAM" id="MobiDB-lite"/>
    </source>
</evidence>
<dbReference type="InterPro" id="IPR012677">
    <property type="entry name" value="Nucleotide-bd_a/b_plait_sf"/>
</dbReference>
<feature type="region of interest" description="Disordered" evidence="2">
    <location>
        <begin position="1"/>
        <end position="27"/>
    </location>
</feature>
<comment type="caution">
    <text evidence="4">The sequence shown here is derived from an EMBL/GenBank/DDBJ whole genome shotgun (WGS) entry which is preliminary data.</text>
</comment>
<feature type="region of interest" description="Disordered" evidence="2">
    <location>
        <begin position="657"/>
        <end position="686"/>
    </location>
</feature>
<proteinExistence type="predicted"/>
<dbReference type="InterPro" id="IPR039780">
    <property type="entry name" value="Mot2"/>
</dbReference>
<dbReference type="SMART" id="SM00361">
    <property type="entry name" value="RRM_1"/>
    <property type="match status" value="1"/>
</dbReference>
<organism evidence="4 5">
    <name type="scientific">Dioszegia hungarica</name>
    <dbReference type="NCBI Taxonomy" id="4972"/>
    <lineage>
        <taxon>Eukaryota</taxon>
        <taxon>Fungi</taxon>
        <taxon>Dikarya</taxon>
        <taxon>Basidiomycota</taxon>
        <taxon>Agaricomycotina</taxon>
        <taxon>Tremellomycetes</taxon>
        <taxon>Tremellales</taxon>
        <taxon>Bulleribasidiaceae</taxon>
        <taxon>Dioszegia</taxon>
    </lineage>
</organism>
<evidence type="ECO:0000256" key="1">
    <source>
        <dbReference type="PROSITE-ProRule" id="PRU00175"/>
    </source>
</evidence>
<dbReference type="GO" id="GO:0030014">
    <property type="term" value="C:CCR4-NOT complex"/>
    <property type="evidence" value="ECO:0007669"/>
    <property type="project" value="InterPro"/>
</dbReference>
<dbReference type="GO" id="GO:0003676">
    <property type="term" value="F:nucleic acid binding"/>
    <property type="evidence" value="ECO:0007669"/>
    <property type="project" value="InterPro"/>
</dbReference>
<evidence type="ECO:0000259" key="3">
    <source>
        <dbReference type="PROSITE" id="PS50089"/>
    </source>
</evidence>
<feature type="compositionally biased region" description="Polar residues" evidence="2">
    <location>
        <begin position="415"/>
        <end position="429"/>
    </location>
</feature>
<feature type="compositionally biased region" description="Polar residues" evidence="2">
    <location>
        <begin position="311"/>
        <end position="324"/>
    </location>
</feature>